<feature type="region of interest" description="Disordered" evidence="7">
    <location>
        <begin position="25"/>
        <end position="44"/>
    </location>
</feature>
<keyword evidence="4 8" id="KW-0732">Signal</keyword>
<accession>A0AB39V0Q5</accession>
<dbReference type="NCBIfam" id="TIGR03170">
    <property type="entry name" value="flgA_cterm"/>
    <property type="match status" value="1"/>
</dbReference>
<dbReference type="AlphaFoldDB" id="A0AB39V0Q5"/>
<dbReference type="PANTHER" id="PTHR36307:SF1">
    <property type="entry name" value="FLAGELLA BASAL BODY P-RING FORMATION PROTEIN FLGA"/>
    <property type="match status" value="1"/>
</dbReference>
<sequence>MKVRLVCVSLFLTASLWASAATDVVPASPESPDAADTGEPQPATEGMDQAYQALETWLLGQAEREGAERQRELTFDIQEMDSRLSLPACDSLPTVEGTLSLNRKRQTFAVGCPGSWTVRIPVDVSVMAPVMVSARPLFRGQALTESDIRWEARDLTRLSRGFVEQSQDWRDMRIRRTIGAGTVITPSGLQPPLLISKGDRVVIEAGNDRFFVKMVGEALSNGVKGQQIPVRNLTSSRVVRAEVVGRQKVRIRL</sequence>
<evidence type="ECO:0000256" key="1">
    <source>
        <dbReference type="ARBA" id="ARBA00004418"/>
    </source>
</evidence>
<dbReference type="Pfam" id="PF13144">
    <property type="entry name" value="ChapFlgA"/>
    <property type="match status" value="1"/>
</dbReference>
<dbReference type="Pfam" id="PF17656">
    <property type="entry name" value="ChapFlgA_N"/>
    <property type="match status" value="1"/>
</dbReference>
<feature type="chain" id="PRO_5044345239" description="Flagella basal body P-ring formation protein FlgA" evidence="8">
    <location>
        <begin position="21"/>
        <end position="253"/>
    </location>
</feature>
<dbReference type="Gene3D" id="2.30.30.760">
    <property type="match status" value="1"/>
</dbReference>
<dbReference type="Gene3D" id="3.90.1210.10">
    <property type="entry name" value="Antifreeze-like/N-acetylneuraminic acid synthase C-terminal domain"/>
    <property type="match status" value="1"/>
</dbReference>
<reference evidence="10" key="1">
    <citation type="submission" date="2024-05" db="EMBL/GenBank/DDBJ databases">
        <title>Genome sequencing of novel strain.</title>
        <authorList>
            <person name="Ganbat D."/>
            <person name="Ganbat S."/>
            <person name="Lee S.-J."/>
        </authorList>
    </citation>
    <scope>NUCLEOTIDE SEQUENCE</scope>
    <source>
        <strain evidence="10">SMD15-11</strain>
    </source>
</reference>
<dbReference type="InterPro" id="IPR017585">
    <property type="entry name" value="SAF_FlgA"/>
</dbReference>
<evidence type="ECO:0000256" key="7">
    <source>
        <dbReference type="SAM" id="MobiDB-lite"/>
    </source>
</evidence>
<dbReference type="GO" id="GO:0042597">
    <property type="term" value="C:periplasmic space"/>
    <property type="evidence" value="ECO:0007669"/>
    <property type="project" value="UniProtKB-SubCell"/>
</dbReference>
<dbReference type="EMBL" id="CP154858">
    <property type="protein sequence ID" value="XDT73686.1"/>
    <property type="molecule type" value="Genomic_DNA"/>
</dbReference>
<evidence type="ECO:0000256" key="3">
    <source>
        <dbReference type="ARBA" id="ARBA00014754"/>
    </source>
</evidence>
<comment type="similarity">
    <text evidence="2">Belongs to the FlgA family.</text>
</comment>
<name>A0AB39V0Q5_9GAMM</name>
<gene>
    <name evidence="10" type="primary">flgA</name>
    <name evidence="10" type="ORF">AAIA72_06885</name>
</gene>
<protein>
    <recommendedName>
        <fullName evidence="3">Flagella basal body P-ring formation protein FlgA</fullName>
    </recommendedName>
</protein>
<evidence type="ECO:0000259" key="9">
    <source>
        <dbReference type="SMART" id="SM00858"/>
    </source>
</evidence>
<dbReference type="PANTHER" id="PTHR36307">
    <property type="entry name" value="FLAGELLA BASAL BODY P-RING FORMATION PROTEIN FLGA"/>
    <property type="match status" value="1"/>
</dbReference>
<keyword evidence="10" id="KW-0969">Cilium</keyword>
<keyword evidence="10" id="KW-0966">Cell projection</keyword>
<evidence type="ECO:0000256" key="5">
    <source>
        <dbReference type="ARBA" id="ARBA00022764"/>
    </source>
</evidence>
<comment type="subcellular location">
    <subcellularLocation>
        <location evidence="1">Periplasm</location>
    </subcellularLocation>
</comment>
<dbReference type="SMART" id="SM00858">
    <property type="entry name" value="SAF"/>
    <property type="match status" value="1"/>
</dbReference>
<feature type="signal peptide" evidence="8">
    <location>
        <begin position="1"/>
        <end position="20"/>
    </location>
</feature>
<proteinExistence type="inferred from homology"/>
<evidence type="ECO:0000256" key="4">
    <source>
        <dbReference type="ARBA" id="ARBA00022729"/>
    </source>
</evidence>
<keyword evidence="5" id="KW-0574">Periplasm</keyword>
<keyword evidence="10" id="KW-0282">Flagellum</keyword>
<dbReference type="InterPro" id="IPR039246">
    <property type="entry name" value="Flagellar_FlgA"/>
</dbReference>
<evidence type="ECO:0000256" key="6">
    <source>
        <dbReference type="ARBA" id="ARBA00025643"/>
    </source>
</evidence>
<dbReference type="InterPro" id="IPR013974">
    <property type="entry name" value="SAF"/>
</dbReference>
<dbReference type="KEGG" id="tcd:AAIA72_06885"/>
<evidence type="ECO:0000313" key="10">
    <source>
        <dbReference type="EMBL" id="XDT73686.1"/>
    </source>
</evidence>
<evidence type="ECO:0000256" key="2">
    <source>
        <dbReference type="ARBA" id="ARBA00010474"/>
    </source>
</evidence>
<dbReference type="GO" id="GO:0044780">
    <property type="term" value="P:bacterial-type flagellum assembly"/>
    <property type="evidence" value="ECO:0007669"/>
    <property type="project" value="InterPro"/>
</dbReference>
<dbReference type="CDD" id="cd11614">
    <property type="entry name" value="SAF_CpaB_FlgA_like"/>
    <property type="match status" value="1"/>
</dbReference>
<organism evidence="10">
    <name type="scientific">Thermohahella caldifontis</name>
    <dbReference type="NCBI Taxonomy" id="3142973"/>
    <lineage>
        <taxon>Bacteria</taxon>
        <taxon>Pseudomonadati</taxon>
        <taxon>Pseudomonadota</taxon>
        <taxon>Gammaproteobacteria</taxon>
        <taxon>Oceanospirillales</taxon>
        <taxon>Hahellaceae</taxon>
        <taxon>Thermohahella</taxon>
    </lineage>
</organism>
<evidence type="ECO:0000256" key="8">
    <source>
        <dbReference type="SAM" id="SignalP"/>
    </source>
</evidence>
<dbReference type="InterPro" id="IPR041231">
    <property type="entry name" value="FlgA_N"/>
</dbReference>
<comment type="function">
    <text evidence="6">Involved in the assembly process of the P-ring formation. It may associate with FlgF on the rod constituting a structure essential for the P-ring assembly or may act as a modulator protein for the P-ring assembly.</text>
</comment>
<feature type="domain" description="SAF" evidence="9">
    <location>
        <begin position="128"/>
        <end position="190"/>
    </location>
</feature>
<dbReference type="RefSeq" id="WP_369602669.1">
    <property type="nucleotide sequence ID" value="NZ_CP154858.1"/>
</dbReference>